<dbReference type="EMBL" id="ML769772">
    <property type="protein sequence ID" value="KAE9387909.1"/>
    <property type="molecule type" value="Genomic_DNA"/>
</dbReference>
<sequence>MADDERGLDDSSDAEMDLDDIEQQPTARRWVKEEIQEMYTHRYEAPRDRLPRPSQSYLHHVLITLKNGHADYFRQELRVTPYTFDKLVAAIENDPVFENSSEAAHQAPVEEQLAVLLYRFGHDGNAASVQGVCNWAGIGKGTVLLYTKRVLTALLRPEFTQDAVRMPNEDEKEEAKKWVERHSCKAWRNGWCFVDRTLIPLYTRPYWYGESYFDRKCRYSLNIQIVNLPNLRIIDFGYGHTGSTHNATAWEGTRIATNHEDLLEEGEWIWADSAYPLQSWVISPYKKPDCFDKNNTIFNECVSNLRIRL</sequence>
<dbReference type="OrthoDB" id="2408877at2759"/>
<dbReference type="GO" id="GO:0005634">
    <property type="term" value="C:nucleus"/>
    <property type="evidence" value="ECO:0007669"/>
    <property type="project" value="UniProtKB-SubCell"/>
</dbReference>
<keyword evidence="7" id="KW-0539">Nucleus</keyword>
<evidence type="ECO:0000256" key="2">
    <source>
        <dbReference type="ARBA" id="ARBA00004123"/>
    </source>
</evidence>
<proteinExistence type="inferred from homology"/>
<evidence type="ECO:0000256" key="5">
    <source>
        <dbReference type="ARBA" id="ARBA00022723"/>
    </source>
</evidence>
<dbReference type="PANTHER" id="PTHR22930:SF85">
    <property type="entry name" value="GH03217P-RELATED"/>
    <property type="match status" value="1"/>
</dbReference>
<evidence type="ECO:0000256" key="6">
    <source>
        <dbReference type="ARBA" id="ARBA00022801"/>
    </source>
</evidence>
<dbReference type="GO" id="GO:0046872">
    <property type="term" value="F:metal ion binding"/>
    <property type="evidence" value="ECO:0007669"/>
    <property type="project" value="UniProtKB-KW"/>
</dbReference>
<dbReference type="GO" id="GO:0004518">
    <property type="term" value="F:nuclease activity"/>
    <property type="evidence" value="ECO:0007669"/>
    <property type="project" value="UniProtKB-KW"/>
</dbReference>
<evidence type="ECO:0000256" key="1">
    <source>
        <dbReference type="ARBA" id="ARBA00001968"/>
    </source>
</evidence>
<evidence type="ECO:0000256" key="8">
    <source>
        <dbReference type="SAM" id="MobiDB-lite"/>
    </source>
</evidence>
<protein>
    <recommendedName>
        <fullName evidence="9">DDE Tnp4 domain-containing protein</fullName>
    </recommendedName>
</protein>
<comment type="similarity">
    <text evidence="3">Belongs to the HARBI1 family.</text>
</comment>
<keyword evidence="4" id="KW-0540">Nuclease</keyword>
<comment type="subcellular location">
    <subcellularLocation>
        <location evidence="2">Nucleus</location>
    </subcellularLocation>
</comment>
<dbReference type="InterPro" id="IPR027806">
    <property type="entry name" value="HARBI1_dom"/>
</dbReference>
<accession>A0A6A4GQ40</accession>
<dbReference type="Proteomes" id="UP000799118">
    <property type="component" value="Unassembled WGS sequence"/>
</dbReference>
<keyword evidence="11" id="KW-1185">Reference proteome</keyword>
<keyword evidence="6" id="KW-0378">Hydrolase</keyword>
<dbReference type="AlphaFoldDB" id="A0A6A4GQ40"/>
<gene>
    <name evidence="10" type="ORF">BT96DRAFT_836974</name>
</gene>
<dbReference type="GO" id="GO:0016787">
    <property type="term" value="F:hydrolase activity"/>
    <property type="evidence" value="ECO:0007669"/>
    <property type="project" value="UniProtKB-KW"/>
</dbReference>
<comment type="cofactor">
    <cofactor evidence="1">
        <name>a divalent metal cation</name>
        <dbReference type="ChEBI" id="CHEBI:60240"/>
    </cofactor>
</comment>
<feature type="region of interest" description="Disordered" evidence="8">
    <location>
        <begin position="1"/>
        <end position="27"/>
    </location>
</feature>
<reference evidence="10" key="1">
    <citation type="journal article" date="2019" name="Environ. Microbiol.">
        <title>Fungal ecological strategies reflected in gene transcription - a case study of two litter decomposers.</title>
        <authorList>
            <person name="Barbi F."/>
            <person name="Kohler A."/>
            <person name="Barry K."/>
            <person name="Baskaran P."/>
            <person name="Daum C."/>
            <person name="Fauchery L."/>
            <person name="Ihrmark K."/>
            <person name="Kuo A."/>
            <person name="LaButti K."/>
            <person name="Lipzen A."/>
            <person name="Morin E."/>
            <person name="Grigoriev I.V."/>
            <person name="Henrissat B."/>
            <person name="Lindahl B."/>
            <person name="Martin F."/>
        </authorList>
    </citation>
    <scope>NUCLEOTIDE SEQUENCE</scope>
    <source>
        <strain evidence="10">JB14</strain>
    </source>
</reference>
<evidence type="ECO:0000259" key="9">
    <source>
        <dbReference type="Pfam" id="PF13359"/>
    </source>
</evidence>
<dbReference type="InterPro" id="IPR045249">
    <property type="entry name" value="HARBI1-like"/>
</dbReference>
<name>A0A6A4GQ40_9AGAR</name>
<feature type="compositionally biased region" description="Acidic residues" evidence="8">
    <location>
        <begin position="10"/>
        <end position="22"/>
    </location>
</feature>
<organism evidence="10 11">
    <name type="scientific">Gymnopus androsaceus JB14</name>
    <dbReference type="NCBI Taxonomy" id="1447944"/>
    <lineage>
        <taxon>Eukaryota</taxon>
        <taxon>Fungi</taxon>
        <taxon>Dikarya</taxon>
        <taxon>Basidiomycota</taxon>
        <taxon>Agaricomycotina</taxon>
        <taxon>Agaricomycetes</taxon>
        <taxon>Agaricomycetidae</taxon>
        <taxon>Agaricales</taxon>
        <taxon>Marasmiineae</taxon>
        <taxon>Omphalotaceae</taxon>
        <taxon>Gymnopus</taxon>
    </lineage>
</organism>
<evidence type="ECO:0000256" key="3">
    <source>
        <dbReference type="ARBA" id="ARBA00006958"/>
    </source>
</evidence>
<dbReference type="Pfam" id="PF13359">
    <property type="entry name" value="DDE_Tnp_4"/>
    <property type="match status" value="1"/>
</dbReference>
<dbReference type="PANTHER" id="PTHR22930">
    <property type="match status" value="1"/>
</dbReference>
<keyword evidence="5" id="KW-0479">Metal-binding</keyword>
<evidence type="ECO:0000313" key="10">
    <source>
        <dbReference type="EMBL" id="KAE9387909.1"/>
    </source>
</evidence>
<evidence type="ECO:0000256" key="7">
    <source>
        <dbReference type="ARBA" id="ARBA00023242"/>
    </source>
</evidence>
<evidence type="ECO:0000313" key="11">
    <source>
        <dbReference type="Proteomes" id="UP000799118"/>
    </source>
</evidence>
<feature type="domain" description="DDE Tnp4" evidence="9">
    <location>
        <begin position="195"/>
        <end position="307"/>
    </location>
</feature>
<evidence type="ECO:0000256" key="4">
    <source>
        <dbReference type="ARBA" id="ARBA00022722"/>
    </source>
</evidence>